<dbReference type="AlphaFoldDB" id="A0A7W4Z3T3"/>
<dbReference type="RefSeq" id="WP_183595335.1">
    <property type="nucleotide sequence ID" value="NZ_JACHWR010000006.1"/>
</dbReference>
<sequence>MSTITPVVSDAAPEAVGPYVHAVRHGDVLYCSGSLPLDPASGVLDDADLAAETRRSLANLQAVCASAGTSLEHALRMTIYTTRLDGFAEINDAYAAGFPGHVPARTTVGVAALPKGARVEIDAIVAIPGSSDE</sequence>
<evidence type="ECO:0000256" key="1">
    <source>
        <dbReference type="ARBA" id="ARBA00010552"/>
    </source>
</evidence>
<dbReference type="InterPro" id="IPR035959">
    <property type="entry name" value="RutC-like_sf"/>
</dbReference>
<organism evidence="2 3">
    <name type="scientific">Nocardioides soli</name>
    <dbReference type="NCBI Taxonomy" id="1036020"/>
    <lineage>
        <taxon>Bacteria</taxon>
        <taxon>Bacillati</taxon>
        <taxon>Actinomycetota</taxon>
        <taxon>Actinomycetes</taxon>
        <taxon>Propionibacteriales</taxon>
        <taxon>Nocardioidaceae</taxon>
        <taxon>Nocardioides</taxon>
    </lineage>
</organism>
<dbReference type="GO" id="GO:0019239">
    <property type="term" value="F:deaminase activity"/>
    <property type="evidence" value="ECO:0007669"/>
    <property type="project" value="TreeGrafter"/>
</dbReference>
<proteinExistence type="inferred from homology"/>
<dbReference type="EMBL" id="JACHWR010000006">
    <property type="protein sequence ID" value="MBB3045332.1"/>
    <property type="molecule type" value="Genomic_DNA"/>
</dbReference>
<accession>A0A7W4Z3T3</accession>
<dbReference type="Proteomes" id="UP000589626">
    <property type="component" value="Unassembled WGS sequence"/>
</dbReference>
<dbReference type="FunFam" id="3.30.1330.40:FF:000001">
    <property type="entry name" value="L-PSP family endoribonuclease"/>
    <property type="match status" value="1"/>
</dbReference>
<evidence type="ECO:0000313" key="3">
    <source>
        <dbReference type="Proteomes" id="UP000589626"/>
    </source>
</evidence>
<dbReference type="Gene3D" id="3.30.1330.40">
    <property type="entry name" value="RutC-like"/>
    <property type="match status" value="1"/>
</dbReference>
<dbReference type="PANTHER" id="PTHR11803">
    <property type="entry name" value="2-IMINOBUTANOATE/2-IMINOPROPANOATE DEAMINASE RIDA"/>
    <property type="match status" value="1"/>
</dbReference>
<comment type="similarity">
    <text evidence="1">Belongs to the RutC family.</text>
</comment>
<dbReference type="PANTHER" id="PTHR11803:SF39">
    <property type="entry name" value="2-IMINOBUTANOATE_2-IMINOPROPANOATE DEAMINASE"/>
    <property type="match status" value="1"/>
</dbReference>
<keyword evidence="3" id="KW-1185">Reference proteome</keyword>
<dbReference type="Pfam" id="PF01042">
    <property type="entry name" value="Ribonuc_L-PSP"/>
    <property type="match status" value="1"/>
</dbReference>
<dbReference type="SUPFAM" id="SSF55298">
    <property type="entry name" value="YjgF-like"/>
    <property type="match status" value="1"/>
</dbReference>
<dbReference type="InterPro" id="IPR006175">
    <property type="entry name" value="YjgF/YER057c/UK114"/>
</dbReference>
<gene>
    <name evidence="2" type="ORF">FHU40_005189</name>
</gene>
<dbReference type="InterPro" id="IPR006056">
    <property type="entry name" value="RidA"/>
</dbReference>
<evidence type="ECO:0000313" key="2">
    <source>
        <dbReference type="EMBL" id="MBB3045332.1"/>
    </source>
</evidence>
<comment type="caution">
    <text evidence="2">The sequence shown here is derived from an EMBL/GenBank/DDBJ whole genome shotgun (WGS) entry which is preliminary data.</text>
</comment>
<protein>
    <submittedName>
        <fullName evidence="2">Reactive intermediate/imine deaminase</fullName>
    </submittedName>
</protein>
<name>A0A7W4Z3T3_9ACTN</name>
<dbReference type="GO" id="GO:0005829">
    <property type="term" value="C:cytosol"/>
    <property type="evidence" value="ECO:0007669"/>
    <property type="project" value="TreeGrafter"/>
</dbReference>
<dbReference type="CDD" id="cd00448">
    <property type="entry name" value="YjgF_YER057c_UK114_family"/>
    <property type="match status" value="1"/>
</dbReference>
<reference evidence="2 3" key="1">
    <citation type="submission" date="2020-08" db="EMBL/GenBank/DDBJ databases">
        <title>Sequencing the genomes of 1000 actinobacteria strains.</title>
        <authorList>
            <person name="Klenk H.-P."/>
        </authorList>
    </citation>
    <scope>NUCLEOTIDE SEQUENCE [LARGE SCALE GENOMIC DNA]</scope>
    <source>
        <strain evidence="2 3">DSM 105498</strain>
    </source>
</reference>
<dbReference type="NCBIfam" id="TIGR00004">
    <property type="entry name" value="Rid family detoxifying hydrolase"/>
    <property type="match status" value="1"/>
</dbReference>